<dbReference type="RefSeq" id="WP_155177437.1">
    <property type="nucleotide sequence ID" value="NZ_WNAK01000029.1"/>
</dbReference>
<gene>
    <name evidence="1" type="ORF">GMD30_13210</name>
</gene>
<name>A0A844KR15_9FIRM</name>
<protein>
    <submittedName>
        <fullName evidence="1">RES domain-containing protein</fullName>
    </submittedName>
</protein>
<dbReference type="Proteomes" id="UP000446657">
    <property type="component" value="Unassembled WGS sequence"/>
</dbReference>
<reference evidence="1 2" key="1">
    <citation type="journal article" date="2019" name="Nat. Med.">
        <title>A library of human gut bacterial isolates paired with longitudinal multiomics data enables mechanistic microbiome research.</title>
        <authorList>
            <person name="Poyet M."/>
            <person name="Groussin M."/>
            <person name="Gibbons S.M."/>
            <person name="Avila-Pacheco J."/>
            <person name="Jiang X."/>
            <person name="Kearney S.M."/>
            <person name="Perrotta A.R."/>
            <person name="Berdy B."/>
            <person name="Zhao S."/>
            <person name="Lieberman T.D."/>
            <person name="Swanson P.K."/>
            <person name="Smith M."/>
            <person name="Roesemann S."/>
            <person name="Alexander J.E."/>
            <person name="Rich S.A."/>
            <person name="Livny J."/>
            <person name="Vlamakis H."/>
            <person name="Clish C."/>
            <person name="Bullock K."/>
            <person name="Deik A."/>
            <person name="Scott J."/>
            <person name="Pierce K.A."/>
            <person name="Xavier R.J."/>
            <person name="Alm E.J."/>
        </authorList>
    </citation>
    <scope>NUCLEOTIDE SEQUENCE [LARGE SCALE GENOMIC DNA]</scope>
    <source>
        <strain evidence="1 2">BIOML-A1</strain>
    </source>
</reference>
<dbReference type="AlphaFoldDB" id="A0A844KR15"/>
<proteinExistence type="predicted"/>
<organism evidence="1 2">
    <name type="scientific">Roseburia faecis</name>
    <dbReference type="NCBI Taxonomy" id="301302"/>
    <lineage>
        <taxon>Bacteria</taxon>
        <taxon>Bacillati</taxon>
        <taxon>Bacillota</taxon>
        <taxon>Clostridia</taxon>
        <taxon>Lachnospirales</taxon>
        <taxon>Lachnospiraceae</taxon>
        <taxon>Roseburia</taxon>
    </lineage>
</organism>
<accession>A0A844KR15</accession>
<sequence>MRLKELNTTLQNAAYSKEMLEFQKKWKQHTLNDAVTQFAKNMAKTWNAATVASDIAKMRMPAQDIAFAKLMPGGVKMDMPRGAKTVIRELSKPAAKALTETAEIEFVPKEKKFYHKDCPAKGLDAQEISDSELSLELFSEISLPDLIKFESELFENEYFANESKVGKKIFEIISGWKHFVHLGDTIYFHARCLGKNNQPYLEQEMLKAPVMISSHGRYNEIGRSCYYFADTKEGALTEVYKHCGSKKPSVQIPKLKKCKEARLIDLSQNVSKNNRFIDHLRFKVDNTPGKIVKEYLLPNFVAGCCKKVGIDGIKYQGDGYNCYVTWKDDYFSFEGNDIVEVEG</sequence>
<comment type="caution">
    <text evidence="1">The sequence shown here is derived from an EMBL/GenBank/DDBJ whole genome shotgun (WGS) entry which is preliminary data.</text>
</comment>
<evidence type="ECO:0000313" key="2">
    <source>
        <dbReference type="Proteomes" id="UP000446657"/>
    </source>
</evidence>
<dbReference type="EMBL" id="WNAL01000030">
    <property type="protein sequence ID" value="MTR82621.1"/>
    <property type="molecule type" value="Genomic_DNA"/>
</dbReference>
<evidence type="ECO:0000313" key="1">
    <source>
        <dbReference type="EMBL" id="MTR82621.1"/>
    </source>
</evidence>